<keyword evidence="2" id="KW-0805">Transcription regulation</keyword>
<dbReference type="EMBL" id="UOFF01000318">
    <property type="protein sequence ID" value="VAW57027.1"/>
    <property type="molecule type" value="Genomic_DNA"/>
</dbReference>
<dbReference type="InterPro" id="IPR013324">
    <property type="entry name" value="RNA_pol_sigma_r3/r4-like"/>
</dbReference>
<evidence type="ECO:0000256" key="5">
    <source>
        <dbReference type="ARBA" id="ARBA00023163"/>
    </source>
</evidence>
<dbReference type="NCBIfam" id="TIGR02937">
    <property type="entry name" value="sigma70-ECF"/>
    <property type="match status" value="1"/>
</dbReference>
<keyword evidence="4" id="KW-0238">DNA-binding</keyword>
<dbReference type="Gene3D" id="1.10.1740.10">
    <property type="match status" value="1"/>
</dbReference>
<evidence type="ECO:0000313" key="8">
    <source>
        <dbReference type="EMBL" id="VAW57027.1"/>
    </source>
</evidence>
<proteinExistence type="inferred from homology"/>
<dbReference type="InterPro" id="IPR007627">
    <property type="entry name" value="RNA_pol_sigma70_r2"/>
</dbReference>
<name>A0A3B0X297_9ZZZZ</name>
<dbReference type="Pfam" id="PF04542">
    <property type="entry name" value="Sigma70_r2"/>
    <property type="match status" value="1"/>
</dbReference>
<feature type="domain" description="RNA polymerase sigma-70 region 2" evidence="6">
    <location>
        <begin position="20"/>
        <end position="87"/>
    </location>
</feature>
<comment type="similarity">
    <text evidence="1">Belongs to the sigma-70 factor family. ECF subfamily.</text>
</comment>
<sequence length="192" mass="22635">MNVLKLWPRRRSPQNQFELLIQPHLQQLYKLAYRFAGQRDDAEDLVQDVLLKLFPRLEEMQLVEKLGPWLARVLYRHFIDKLRSKQRSPIQLVGEDENNIIDNFTESAPGPIDINDAQLLQDRLQHSLNRLNEDQRILVILHDVEGYTLQEIHTMYDVSIGTLKSRLNRARSKLRQSLKNMEPFDAANRVTQ</sequence>
<evidence type="ECO:0000256" key="1">
    <source>
        <dbReference type="ARBA" id="ARBA00010641"/>
    </source>
</evidence>
<evidence type="ECO:0000256" key="4">
    <source>
        <dbReference type="ARBA" id="ARBA00023125"/>
    </source>
</evidence>
<keyword evidence="5" id="KW-0804">Transcription</keyword>
<dbReference type="CDD" id="cd06171">
    <property type="entry name" value="Sigma70_r4"/>
    <property type="match status" value="1"/>
</dbReference>
<evidence type="ECO:0000259" key="6">
    <source>
        <dbReference type="Pfam" id="PF04542"/>
    </source>
</evidence>
<organism evidence="8">
    <name type="scientific">hydrothermal vent metagenome</name>
    <dbReference type="NCBI Taxonomy" id="652676"/>
    <lineage>
        <taxon>unclassified sequences</taxon>
        <taxon>metagenomes</taxon>
        <taxon>ecological metagenomes</taxon>
    </lineage>
</organism>
<dbReference type="GO" id="GO:0016987">
    <property type="term" value="F:sigma factor activity"/>
    <property type="evidence" value="ECO:0007669"/>
    <property type="project" value="UniProtKB-KW"/>
</dbReference>
<dbReference type="PANTHER" id="PTHR43133:SF8">
    <property type="entry name" value="RNA POLYMERASE SIGMA FACTOR HI_1459-RELATED"/>
    <property type="match status" value="1"/>
</dbReference>
<dbReference type="SUPFAM" id="SSF88946">
    <property type="entry name" value="Sigma2 domain of RNA polymerase sigma factors"/>
    <property type="match status" value="1"/>
</dbReference>
<dbReference type="InterPro" id="IPR013325">
    <property type="entry name" value="RNA_pol_sigma_r2"/>
</dbReference>
<dbReference type="GO" id="GO:0003677">
    <property type="term" value="F:DNA binding"/>
    <property type="evidence" value="ECO:0007669"/>
    <property type="project" value="UniProtKB-KW"/>
</dbReference>
<dbReference type="AlphaFoldDB" id="A0A3B0X297"/>
<reference evidence="8" key="1">
    <citation type="submission" date="2018-06" db="EMBL/GenBank/DDBJ databases">
        <authorList>
            <person name="Zhirakovskaya E."/>
        </authorList>
    </citation>
    <scope>NUCLEOTIDE SEQUENCE</scope>
</reference>
<protein>
    <recommendedName>
        <fullName evidence="9">RNA polymerase ECF-type sigma factor</fullName>
    </recommendedName>
</protein>
<gene>
    <name evidence="8" type="ORF">MNBD_GAMMA07-1465</name>
</gene>
<evidence type="ECO:0008006" key="9">
    <source>
        <dbReference type="Google" id="ProtNLM"/>
    </source>
</evidence>
<dbReference type="InterPro" id="IPR014284">
    <property type="entry name" value="RNA_pol_sigma-70_dom"/>
</dbReference>
<feature type="domain" description="RNA polymerase sigma factor 70 region 4 type 2" evidence="7">
    <location>
        <begin position="122"/>
        <end position="174"/>
    </location>
</feature>
<evidence type="ECO:0000256" key="3">
    <source>
        <dbReference type="ARBA" id="ARBA00023082"/>
    </source>
</evidence>
<keyword evidence="3" id="KW-0731">Sigma factor</keyword>
<evidence type="ECO:0000259" key="7">
    <source>
        <dbReference type="Pfam" id="PF08281"/>
    </source>
</evidence>
<accession>A0A3B0X297</accession>
<dbReference type="InterPro" id="IPR036388">
    <property type="entry name" value="WH-like_DNA-bd_sf"/>
</dbReference>
<dbReference type="InterPro" id="IPR013249">
    <property type="entry name" value="RNA_pol_sigma70_r4_t2"/>
</dbReference>
<dbReference type="Pfam" id="PF08281">
    <property type="entry name" value="Sigma70_r4_2"/>
    <property type="match status" value="1"/>
</dbReference>
<dbReference type="Gene3D" id="1.10.10.10">
    <property type="entry name" value="Winged helix-like DNA-binding domain superfamily/Winged helix DNA-binding domain"/>
    <property type="match status" value="1"/>
</dbReference>
<evidence type="ECO:0000256" key="2">
    <source>
        <dbReference type="ARBA" id="ARBA00023015"/>
    </source>
</evidence>
<dbReference type="PANTHER" id="PTHR43133">
    <property type="entry name" value="RNA POLYMERASE ECF-TYPE SIGMA FACTO"/>
    <property type="match status" value="1"/>
</dbReference>
<dbReference type="InterPro" id="IPR039425">
    <property type="entry name" value="RNA_pol_sigma-70-like"/>
</dbReference>
<dbReference type="GO" id="GO:0006352">
    <property type="term" value="P:DNA-templated transcription initiation"/>
    <property type="evidence" value="ECO:0007669"/>
    <property type="project" value="InterPro"/>
</dbReference>
<dbReference type="SUPFAM" id="SSF88659">
    <property type="entry name" value="Sigma3 and sigma4 domains of RNA polymerase sigma factors"/>
    <property type="match status" value="1"/>
</dbReference>